<dbReference type="PANTHER" id="PTHR31344:SF0">
    <property type="entry name" value="NUCLEAR PORE COMPLEX PROTEIN NUP205"/>
    <property type="match status" value="1"/>
</dbReference>
<keyword evidence="6" id="KW-1133">Transmembrane helix</keyword>
<dbReference type="GO" id="GO:0005643">
    <property type="term" value="C:nuclear pore"/>
    <property type="evidence" value="ECO:0007669"/>
    <property type="project" value="InterPro"/>
</dbReference>
<accession>A0A7C9CNH1</accession>
<keyword evidence="6" id="KW-0472">Membrane</keyword>
<evidence type="ECO:0000256" key="6">
    <source>
        <dbReference type="SAM" id="Phobius"/>
    </source>
</evidence>
<sequence>MVAPKQLLSTIEAALLGPSPPSPSERVELMHAIRSALPSIQNLLSYPPPRPSDRAEVQSKEVRLPDSPPISLDDQDVQIVSSLFYHVLVVLLYPLYFVYVM</sequence>
<reference evidence="7" key="1">
    <citation type="journal article" date="2013" name="J. Plant Res.">
        <title>Effect of fungi and light on seed germination of three Opuntia species from semiarid lands of central Mexico.</title>
        <authorList>
            <person name="Delgado-Sanchez P."/>
            <person name="Jimenez-Bremont J.F."/>
            <person name="Guerrero-Gonzalez Mde L."/>
            <person name="Flores J."/>
        </authorList>
    </citation>
    <scope>NUCLEOTIDE SEQUENCE</scope>
    <source>
        <tissue evidence="7">Cladode</tissue>
    </source>
</reference>
<feature type="region of interest" description="Disordered" evidence="5">
    <location>
        <begin position="48"/>
        <end position="69"/>
    </location>
</feature>
<protein>
    <submittedName>
        <fullName evidence="7">Uncharacterized protein</fullName>
    </submittedName>
</protein>
<keyword evidence="6" id="KW-0812">Transmembrane</keyword>
<evidence type="ECO:0000256" key="2">
    <source>
        <dbReference type="ARBA" id="ARBA00005892"/>
    </source>
</evidence>
<organism evidence="7">
    <name type="scientific">Opuntia streptacantha</name>
    <name type="common">Prickly pear cactus</name>
    <name type="synonym">Opuntia cardona</name>
    <dbReference type="NCBI Taxonomy" id="393608"/>
    <lineage>
        <taxon>Eukaryota</taxon>
        <taxon>Viridiplantae</taxon>
        <taxon>Streptophyta</taxon>
        <taxon>Embryophyta</taxon>
        <taxon>Tracheophyta</taxon>
        <taxon>Spermatophyta</taxon>
        <taxon>Magnoliopsida</taxon>
        <taxon>eudicotyledons</taxon>
        <taxon>Gunneridae</taxon>
        <taxon>Pentapetalae</taxon>
        <taxon>Caryophyllales</taxon>
        <taxon>Cactineae</taxon>
        <taxon>Cactaceae</taxon>
        <taxon>Opuntioideae</taxon>
        <taxon>Opuntia</taxon>
    </lineage>
</organism>
<dbReference type="PANTHER" id="PTHR31344">
    <property type="entry name" value="NUCLEAR PORE COMPLEX PROTEIN NUP205"/>
    <property type="match status" value="1"/>
</dbReference>
<evidence type="ECO:0000313" key="7">
    <source>
        <dbReference type="EMBL" id="MBA4618848.1"/>
    </source>
</evidence>
<reference evidence="7" key="2">
    <citation type="submission" date="2020-07" db="EMBL/GenBank/DDBJ databases">
        <authorList>
            <person name="Vera ALvarez R."/>
            <person name="Arias-Moreno D.M."/>
            <person name="Jimenez-Jacinto V."/>
            <person name="Jimenez-Bremont J.F."/>
            <person name="Swaminathan K."/>
            <person name="Moose S.P."/>
            <person name="Guerrero-Gonzalez M.L."/>
            <person name="Marino-Ramirez L."/>
            <person name="Landsman D."/>
            <person name="Rodriguez-Kessler M."/>
            <person name="Delgado-Sanchez P."/>
        </authorList>
    </citation>
    <scope>NUCLEOTIDE SEQUENCE</scope>
    <source>
        <tissue evidence="7">Cladode</tissue>
    </source>
</reference>
<evidence type="ECO:0000256" key="5">
    <source>
        <dbReference type="SAM" id="MobiDB-lite"/>
    </source>
</evidence>
<feature type="transmembrane region" description="Helical" evidence="6">
    <location>
        <begin position="83"/>
        <end position="100"/>
    </location>
</feature>
<dbReference type="AlphaFoldDB" id="A0A7C9CNH1"/>
<keyword evidence="4" id="KW-0539">Nucleus</keyword>
<comment type="subcellular location">
    <subcellularLocation>
        <location evidence="1">Nucleus</location>
    </subcellularLocation>
</comment>
<comment type="similarity">
    <text evidence="2">Belongs to the NUP186/NUP192/NUP205 family.</text>
</comment>
<evidence type="ECO:0000256" key="3">
    <source>
        <dbReference type="ARBA" id="ARBA00022448"/>
    </source>
</evidence>
<proteinExistence type="inferred from homology"/>
<evidence type="ECO:0000256" key="4">
    <source>
        <dbReference type="ARBA" id="ARBA00023242"/>
    </source>
</evidence>
<dbReference type="InterPro" id="IPR021827">
    <property type="entry name" value="Nup186/Nup192/Nup205"/>
</dbReference>
<dbReference type="EMBL" id="GISG01022531">
    <property type="protein sequence ID" value="MBA4618848.1"/>
    <property type="molecule type" value="Transcribed_RNA"/>
</dbReference>
<keyword evidence="3" id="KW-0813">Transport</keyword>
<name>A0A7C9CNH1_OPUST</name>
<feature type="compositionally biased region" description="Basic and acidic residues" evidence="5">
    <location>
        <begin position="51"/>
        <end position="64"/>
    </location>
</feature>
<evidence type="ECO:0000256" key="1">
    <source>
        <dbReference type="ARBA" id="ARBA00004123"/>
    </source>
</evidence>